<feature type="compositionally biased region" description="Basic and acidic residues" evidence="1">
    <location>
        <begin position="284"/>
        <end position="314"/>
    </location>
</feature>
<feature type="compositionally biased region" description="Polar residues" evidence="1">
    <location>
        <begin position="226"/>
        <end position="243"/>
    </location>
</feature>
<accession>A0AAD5VAE7</accession>
<sequence length="340" mass="37865">MSYTPLGNPPAYGMVTRAYRASLRPVVVTSAYLSSDTTKEAAHFNWFRVTVAIFTAIWTLIWAVDLFQDIDIDRRHGKPKLATFSIVLGTMYITVCAIQIFGILAGTTQRVPLVRLYTWLTILASLLVITAGFMRVVTHFVFKNDLISECANVVTGTDIVFRFGIWGTPVHDILDAQEAQNFCQRAWNHDSLSEIVALIIEIVLAAFFVTMAFSYYRQLLDPTVSRSKAPSSQHQARTETFPTHYNPPYLSYDAPPGGFAPPPGPPPQAQRSAAPPYGYGVGDEDTKSLPPYDHDHDGMIFGKDTKDDKDRDHDDPFEDFENSNRTGHGRPGGESRDALV</sequence>
<comment type="caution">
    <text evidence="3">The sequence shown here is derived from an EMBL/GenBank/DDBJ whole genome shotgun (WGS) entry which is preliminary data.</text>
</comment>
<proteinExistence type="predicted"/>
<feature type="transmembrane region" description="Helical" evidence="2">
    <location>
        <begin position="84"/>
        <end position="104"/>
    </location>
</feature>
<feature type="transmembrane region" description="Helical" evidence="2">
    <location>
        <begin position="116"/>
        <end position="137"/>
    </location>
</feature>
<feature type="transmembrane region" description="Helical" evidence="2">
    <location>
        <begin position="46"/>
        <end position="64"/>
    </location>
</feature>
<evidence type="ECO:0000313" key="3">
    <source>
        <dbReference type="EMBL" id="KAJ3490613.1"/>
    </source>
</evidence>
<feature type="compositionally biased region" description="Pro residues" evidence="1">
    <location>
        <begin position="258"/>
        <end position="268"/>
    </location>
</feature>
<evidence type="ECO:0000256" key="1">
    <source>
        <dbReference type="SAM" id="MobiDB-lite"/>
    </source>
</evidence>
<name>A0AAD5VAE7_9APHY</name>
<keyword evidence="2" id="KW-0812">Transmembrane</keyword>
<organism evidence="3 4">
    <name type="scientific">Meripilus lineatus</name>
    <dbReference type="NCBI Taxonomy" id="2056292"/>
    <lineage>
        <taxon>Eukaryota</taxon>
        <taxon>Fungi</taxon>
        <taxon>Dikarya</taxon>
        <taxon>Basidiomycota</taxon>
        <taxon>Agaricomycotina</taxon>
        <taxon>Agaricomycetes</taxon>
        <taxon>Polyporales</taxon>
        <taxon>Meripilaceae</taxon>
        <taxon>Meripilus</taxon>
    </lineage>
</organism>
<dbReference type="EMBL" id="JANAWD010000025">
    <property type="protein sequence ID" value="KAJ3490613.1"/>
    <property type="molecule type" value="Genomic_DNA"/>
</dbReference>
<keyword evidence="2" id="KW-0472">Membrane</keyword>
<protein>
    <submittedName>
        <fullName evidence="3">Uncharacterized protein</fullName>
    </submittedName>
</protein>
<feature type="compositionally biased region" description="Basic and acidic residues" evidence="1">
    <location>
        <begin position="331"/>
        <end position="340"/>
    </location>
</feature>
<reference evidence="3" key="1">
    <citation type="submission" date="2022-07" db="EMBL/GenBank/DDBJ databases">
        <title>Genome Sequence of Physisporinus lineatus.</title>
        <authorList>
            <person name="Buettner E."/>
        </authorList>
    </citation>
    <scope>NUCLEOTIDE SEQUENCE</scope>
    <source>
        <strain evidence="3">VT162</strain>
    </source>
</reference>
<keyword evidence="2" id="KW-1133">Transmembrane helix</keyword>
<gene>
    <name evidence="3" type="ORF">NLI96_g1300</name>
</gene>
<dbReference type="AlphaFoldDB" id="A0AAD5VAE7"/>
<keyword evidence="4" id="KW-1185">Reference proteome</keyword>
<feature type="transmembrane region" description="Helical" evidence="2">
    <location>
        <begin position="195"/>
        <end position="216"/>
    </location>
</feature>
<feature type="region of interest" description="Disordered" evidence="1">
    <location>
        <begin position="226"/>
        <end position="340"/>
    </location>
</feature>
<dbReference type="Proteomes" id="UP001212997">
    <property type="component" value="Unassembled WGS sequence"/>
</dbReference>
<evidence type="ECO:0000256" key="2">
    <source>
        <dbReference type="SAM" id="Phobius"/>
    </source>
</evidence>
<evidence type="ECO:0000313" key="4">
    <source>
        <dbReference type="Proteomes" id="UP001212997"/>
    </source>
</evidence>